<gene>
    <name evidence="7" type="ORF">NM686_009810</name>
</gene>
<dbReference type="SMART" id="SM00052">
    <property type="entry name" value="EAL"/>
    <property type="match status" value="1"/>
</dbReference>
<dbReference type="SMART" id="SM00267">
    <property type="entry name" value="GGDEF"/>
    <property type="match status" value="1"/>
</dbReference>
<feature type="modified residue" description="4-aspartylphosphate" evidence="1">
    <location>
        <position position="55"/>
    </location>
</feature>
<dbReference type="NCBIfam" id="TIGR00229">
    <property type="entry name" value="sensory_box"/>
    <property type="match status" value="1"/>
</dbReference>
<evidence type="ECO:0000256" key="1">
    <source>
        <dbReference type="PROSITE-ProRule" id="PRU00169"/>
    </source>
</evidence>
<dbReference type="InterPro" id="IPR011006">
    <property type="entry name" value="CheY-like_superfamily"/>
</dbReference>
<dbReference type="SUPFAM" id="SSF55073">
    <property type="entry name" value="Nucleotide cyclase"/>
    <property type="match status" value="1"/>
</dbReference>
<feature type="domain" description="GGDEF" evidence="6">
    <location>
        <begin position="294"/>
        <end position="432"/>
    </location>
</feature>
<dbReference type="CDD" id="cd01949">
    <property type="entry name" value="GGDEF"/>
    <property type="match status" value="1"/>
</dbReference>
<dbReference type="Pfam" id="PF00072">
    <property type="entry name" value="Response_reg"/>
    <property type="match status" value="1"/>
</dbReference>
<dbReference type="InterPro" id="IPR000014">
    <property type="entry name" value="PAS"/>
</dbReference>
<dbReference type="Gene3D" id="3.30.70.270">
    <property type="match status" value="1"/>
</dbReference>
<evidence type="ECO:0000313" key="7">
    <source>
        <dbReference type="EMBL" id="WAR46786.1"/>
    </source>
</evidence>
<dbReference type="SUPFAM" id="SSF55785">
    <property type="entry name" value="PYP-like sensor domain (PAS domain)"/>
    <property type="match status" value="1"/>
</dbReference>
<dbReference type="Pfam" id="PF00989">
    <property type="entry name" value="PAS"/>
    <property type="match status" value="1"/>
</dbReference>
<feature type="domain" description="Response regulatory" evidence="2">
    <location>
        <begin position="6"/>
        <end position="123"/>
    </location>
</feature>
<feature type="domain" description="EAL" evidence="5">
    <location>
        <begin position="441"/>
        <end position="696"/>
    </location>
</feature>
<dbReference type="Pfam" id="PF00563">
    <property type="entry name" value="EAL"/>
    <property type="match status" value="1"/>
</dbReference>
<organism evidence="7 8">
    <name type="scientific">Methylomonas rapida</name>
    <dbReference type="NCBI Taxonomy" id="2963939"/>
    <lineage>
        <taxon>Bacteria</taxon>
        <taxon>Pseudomonadati</taxon>
        <taxon>Pseudomonadota</taxon>
        <taxon>Gammaproteobacteria</taxon>
        <taxon>Methylococcales</taxon>
        <taxon>Methylococcaceae</taxon>
        <taxon>Methylomonas</taxon>
    </lineage>
</organism>
<keyword evidence="8" id="KW-1185">Reference proteome</keyword>
<sequence length="701" mass="79357">MNSLPKILIVDDNANNRLSIRTILKGVEAELHEVDNGFDALSMTLNENYALILLDALMPDMDGFEVCEQLRANPKTAQTPVIFLTAAFKGVEDNIRGYVAGATDYLAKPIDDHVLKAKVQVFLRLFNQQRALHKANEELRIAAIAFNSQEGIVVTDANSVILRVNRAFTEITGYTAEEAIGQTPALLKSGHHDAEFYRRLWQALVTEHYWQGEIWNRRKSGEIYPEWLTITAVLDTDQQISHFVAVFNDITQRKMAEEQILQLAFYDPLTHLPNRRLLMDRTHQARLNSSRTHQYGAILFMDLDQFKGLNDTQGHDVGDLLLIEVAKRLSSCVREIDTVARLGGDEFVLLLEELGSTPDLAVTHAQMIGEKVLNALREPYLLKQYEHRTSASIGISLFYNSDISVETLFKQADTAMYEAKSAGRDAWRFFDPQMRTVLEARTALEADLQQALQQRQLQLYYQTQVDSERRILGAEALLRWQHPVKGLILPEQFIPLAEETGLMIPIGLWALETAARQIKDWENKGLLGRSFQLSVNISVSQFRHSHFVEQISDILARIGIEPRRLKLELSESVFAQNSSDTAEKMRKLKSFGLAFSIDDFGTGYSSLSYLKQLPLDQLKIDRSFINDLGVDENSTALIQTIIGMSRNLGLQVIAEGIESETQVKHLLEFGCPAFQGYLFCRPLPVNDFDSLLHDHHFPATD</sequence>
<dbReference type="SUPFAM" id="SSF141868">
    <property type="entry name" value="EAL domain-like"/>
    <property type="match status" value="1"/>
</dbReference>
<accession>A0ABY7GQK8</accession>
<proteinExistence type="predicted"/>
<dbReference type="Gene3D" id="3.40.50.2300">
    <property type="match status" value="1"/>
</dbReference>
<dbReference type="CDD" id="cd01948">
    <property type="entry name" value="EAL"/>
    <property type="match status" value="1"/>
</dbReference>
<dbReference type="Pfam" id="PF00990">
    <property type="entry name" value="GGDEF"/>
    <property type="match status" value="1"/>
</dbReference>
<dbReference type="NCBIfam" id="TIGR00254">
    <property type="entry name" value="GGDEF"/>
    <property type="match status" value="1"/>
</dbReference>
<dbReference type="SMART" id="SM00086">
    <property type="entry name" value="PAC"/>
    <property type="match status" value="1"/>
</dbReference>
<dbReference type="SMART" id="SM00448">
    <property type="entry name" value="REC"/>
    <property type="match status" value="1"/>
</dbReference>
<dbReference type="InterPro" id="IPR000700">
    <property type="entry name" value="PAS-assoc_C"/>
</dbReference>
<evidence type="ECO:0000313" key="8">
    <source>
        <dbReference type="Proteomes" id="UP001162780"/>
    </source>
</evidence>
<dbReference type="InterPro" id="IPR000160">
    <property type="entry name" value="GGDEF_dom"/>
</dbReference>
<dbReference type="PANTHER" id="PTHR44757">
    <property type="entry name" value="DIGUANYLATE CYCLASE DGCP"/>
    <property type="match status" value="1"/>
</dbReference>
<evidence type="ECO:0000259" key="2">
    <source>
        <dbReference type="PROSITE" id="PS50110"/>
    </source>
</evidence>
<name>A0ABY7GQK8_9GAMM</name>
<dbReference type="RefSeq" id="WP_255187697.1">
    <property type="nucleotide sequence ID" value="NZ_CP113517.1"/>
</dbReference>
<dbReference type="SMART" id="SM00091">
    <property type="entry name" value="PAS"/>
    <property type="match status" value="1"/>
</dbReference>
<evidence type="ECO:0000259" key="6">
    <source>
        <dbReference type="PROSITE" id="PS50887"/>
    </source>
</evidence>
<evidence type="ECO:0000259" key="4">
    <source>
        <dbReference type="PROSITE" id="PS50113"/>
    </source>
</evidence>
<dbReference type="PROSITE" id="PS50113">
    <property type="entry name" value="PAC"/>
    <property type="match status" value="1"/>
</dbReference>
<dbReference type="InterPro" id="IPR001610">
    <property type="entry name" value="PAC"/>
</dbReference>
<protein>
    <submittedName>
        <fullName evidence="7">EAL domain-containing protein</fullName>
    </submittedName>
</protein>
<dbReference type="InterPro" id="IPR052155">
    <property type="entry name" value="Biofilm_reg_signaling"/>
</dbReference>
<dbReference type="SUPFAM" id="SSF52172">
    <property type="entry name" value="CheY-like"/>
    <property type="match status" value="1"/>
</dbReference>
<keyword evidence="1" id="KW-0597">Phosphoprotein</keyword>
<dbReference type="PROSITE" id="PS50112">
    <property type="entry name" value="PAS"/>
    <property type="match status" value="1"/>
</dbReference>
<dbReference type="InterPro" id="IPR001633">
    <property type="entry name" value="EAL_dom"/>
</dbReference>
<dbReference type="PROSITE" id="PS50883">
    <property type="entry name" value="EAL"/>
    <property type="match status" value="1"/>
</dbReference>
<dbReference type="EMBL" id="CP113517">
    <property type="protein sequence ID" value="WAR46786.1"/>
    <property type="molecule type" value="Genomic_DNA"/>
</dbReference>
<dbReference type="Proteomes" id="UP001162780">
    <property type="component" value="Chromosome"/>
</dbReference>
<dbReference type="InterPro" id="IPR035919">
    <property type="entry name" value="EAL_sf"/>
</dbReference>
<dbReference type="InterPro" id="IPR029787">
    <property type="entry name" value="Nucleotide_cyclase"/>
</dbReference>
<dbReference type="Gene3D" id="3.30.450.20">
    <property type="entry name" value="PAS domain"/>
    <property type="match status" value="1"/>
</dbReference>
<evidence type="ECO:0000259" key="5">
    <source>
        <dbReference type="PROSITE" id="PS50883"/>
    </source>
</evidence>
<dbReference type="PANTHER" id="PTHR44757:SF2">
    <property type="entry name" value="BIOFILM ARCHITECTURE MAINTENANCE PROTEIN MBAA"/>
    <property type="match status" value="1"/>
</dbReference>
<dbReference type="InterPro" id="IPR035965">
    <property type="entry name" value="PAS-like_dom_sf"/>
</dbReference>
<reference evidence="7" key="1">
    <citation type="submission" date="2022-11" db="EMBL/GenBank/DDBJ databases">
        <title>Methylomonas rapida sp. nov., Carotenoid-Producing Obligate Methanotrophs with High Growth Characteristics and Biotechnological Potential.</title>
        <authorList>
            <person name="Tikhonova E.N."/>
            <person name="Suleimanov R.Z."/>
            <person name="Miroshnikov K."/>
            <person name="Oshkin I.Y."/>
            <person name="Belova S.E."/>
            <person name="Danilova O.V."/>
            <person name="Ashikhmin A."/>
            <person name="Konopkin A."/>
            <person name="But S.Y."/>
            <person name="Khmelenina V.N."/>
            <person name="Kuznetsov N."/>
            <person name="Pimenov N.V."/>
            <person name="Dedysh S.N."/>
        </authorList>
    </citation>
    <scope>NUCLEOTIDE SEQUENCE</scope>
    <source>
        <strain evidence="7">MP1</strain>
    </source>
</reference>
<dbReference type="PROSITE" id="PS50887">
    <property type="entry name" value="GGDEF"/>
    <property type="match status" value="1"/>
</dbReference>
<feature type="domain" description="PAS" evidence="3">
    <location>
        <begin position="137"/>
        <end position="183"/>
    </location>
</feature>
<dbReference type="InterPro" id="IPR043128">
    <property type="entry name" value="Rev_trsase/Diguanyl_cyclase"/>
</dbReference>
<dbReference type="InterPro" id="IPR001789">
    <property type="entry name" value="Sig_transdc_resp-reg_receiver"/>
</dbReference>
<dbReference type="CDD" id="cd00130">
    <property type="entry name" value="PAS"/>
    <property type="match status" value="1"/>
</dbReference>
<dbReference type="PROSITE" id="PS50110">
    <property type="entry name" value="RESPONSE_REGULATORY"/>
    <property type="match status" value="1"/>
</dbReference>
<dbReference type="InterPro" id="IPR013767">
    <property type="entry name" value="PAS_fold"/>
</dbReference>
<evidence type="ECO:0000259" key="3">
    <source>
        <dbReference type="PROSITE" id="PS50112"/>
    </source>
</evidence>
<feature type="domain" description="PAC" evidence="4">
    <location>
        <begin position="210"/>
        <end position="262"/>
    </location>
</feature>
<dbReference type="Gene3D" id="3.20.20.450">
    <property type="entry name" value="EAL domain"/>
    <property type="match status" value="1"/>
</dbReference>